<dbReference type="PANTHER" id="PTHR31672">
    <property type="entry name" value="BNACNNG10540D PROTEIN"/>
    <property type="match status" value="1"/>
</dbReference>
<dbReference type="Pfam" id="PF12937">
    <property type="entry name" value="F-box-like"/>
    <property type="match status" value="1"/>
</dbReference>
<comment type="caution">
    <text evidence="2">The sequence shown here is derived from an EMBL/GenBank/DDBJ whole genome shotgun (WGS) entry which is preliminary data.</text>
</comment>
<dbReference type="SUPFAM" id="SSF81383">
    <property type="entry name" value="F-box domain"/>
    <property type="match status" value="1"/>
</dbReference>
<evidence type="ECO:0000313" key="3">
    <source>
        <dbReference type="Proteomes" id="UP000275267"/>
    </source>
</evidence>
<evidence type="ECO:0000313" key="2">
    <source>
        <dbReference type="EMBL" id="RLN17049.1"/>
    </source>
</evidence>
<reference evidence="3" key="1">
    <citation type="journal article" date="2019" name="Nat. Commun.">
        <title>The genome of broomcorn millet.</title>
        <authorList>
            <person name="Zou C."/>
            <person name="Miki D."/>
            <person name="Li D."/>
            <person name="Tang Q."/>
            <person name="Xiao L."/>
            <person name="Rajput S."/>
            <person name="Deng P."/>
            <person name="Jia W."/>
            <person name="Huang R."/>
            <person name="Zhang M."/>
            <person name="Sun Y."/>
            <person name="Hu J."/>
            <person name="Fu X."/>
            <person name="Schnable P.S."/>
            <person name="Li F."/>
            <person name="Zhang H."/>
            <person name="Feng B."/>
            <person name="Zhu X."/>
            <person name="Liu R."/>
            <person name="Schnable J.C."/>
            <person name="Zhu J.-K."/>
            <person name="Zhang H."/>
        </authorList>
    </citation>
    <scope>NUCLEOTIDE SEQUENCE [LARGE SCALE GENOMIC DNA]</scope>
</reference>
<dbReference type="OrthoDB" id="695205at2759"/>
<dbReference type="InterPro" id="IPR036047">
    <property type="entry name" value="F-box-like_dom_sf"/>
</dbReference>
<dbReference type="PANTHER" id="PTHR31672:SF2">
    <property type="entry name" value="F-BOX DOMAIN-CONTAINING PROTEIN"/>
    <property type="match status" value="1"/>
</dbReference>
<protein>
    <recommendedName>
        <fullName evidence="1">F-box domain-containing protein</fullName>
    </recommendedName>
</protein>
<dbReference type="PROSITE" id="PS50181">
    <property type="entry name" value="FBOX"/>
    <property type="match status" value="1"/>
</dbReference>
<feature type="domain" description="F-box" evidence="1">
    <location>
        <begin position="8"/>
        <end position="53"/>
    </location>
</feature>
<gene>
    <name evidence="2" type="ORF">C2845_PM02G15190</name>
</gene>
<dbReference type="STRING" id="4540.A0A3L6S925"/>
<keyword evidence="3" id="KW-1185">Reference proteome</keyword>
<evidence type="ECO:0000259" key="1">
    <source>
        <dbReference type="PROSITE" id="PS50181"/>
    </source>
</evidence>
<dbReference type="Proteomes" id="UP000275267">
    <property type="component" value="Unassembled WGS sequence"/>
</dbReference>
<dbReference type="AlphaFoldDB" id="A0A3L6S925"/>
<dbReference type="Gene3D" id="1.20.1280.50">
    <property type="match status" value="1"/>
</dbReference>
<sequence length="157" mass="17388">MEGRPQESEFTREIPTEILQDILVRLLTKDVVRSSCVSKLWCRIVRDPSFRKLHSVDHVASLSELEALLVSEKREPGRRDKASVFNVSPGKAMCHVAIPSGYSLTNVCNGFLIFALNDHNQAPAVVCNPVKGETLELPKTPSFSREDGDSVIDLDVA</sequence>
<dbReference type="InterPro" id="IPR001810">
    <property type="entry name" value="F-box_dom"/>
</dbReference>
<proteinExistence type="predicted"/>
<organism evidence="2 3">
    <name type="scientific">Panicum miliaceum</name>
    <name type="common">Proso millet</name>
    <name type="synonym">Broomcorn millet</name>
    <dbReference type="NCBI Taxonomy" id="4540"/>
    <lineage>
        <taxon>Eukaryota</taxon>
        <taxon>Viridiplantae</taxon>
        <taxon>Streptophyta</taxon>
        <taxon>Embryophyta</taxon>
        <taxon>Tracheophyta</taxon>
        <taxon>Spermatophyta</taxon>
        <taxon>Magnoliopsida</taxon>
        <taxon>Liliopsida</taxon>
        <taxon>Poales</taxon>
        <taxon>Poaceae</taxon>
        <taxon>PACMAD clade</taxon>
        <taxon>Panicoideae</taxon>
        <taxon>Panicodae</taxon>
        <taxon>Paniceae</taxon>
        <taxon>Panicinae</taxon>
        <taxon>Panicum</taxon>
        <taxon>Panicum sect. Panicum</taxon>
    </lineage>
</organism>
<dbReference type="SMART" id="SM00256">
    <property type="entry name" value="FBOX"/>
    <property type="match status" value="1"/>
</dbReference>
<dbReference type="EMBL" id="PQIB02000005">
    <property type="protein sequence ID" value="RLN17049.1"/>
    <property type="molecule type" value="Genomic_DNA"/>
</dbReference>
<name>A0A3L6S925_PANMI</name>
<dbReference type="InterPro" id="IPR050796">
    <property type="entry name" value="SCF_F-box_component"/>
</dbReference>
<accession>A0A3L6S925</accession>